<dbReference type="CDD" id="cd01949">
    <property type="entry name" value="GGDEF"/>
    <property type="match status" value="1"/>
</dbReference>
<feature type="coiled-coil region" evidence="3">
    <location>
        <begin position="409"/>
        <end position="443"/>
    </location>
</feature>
<keyword evidence="6" id="KW-1185">Reference proteome</keyword>
<sequence length="604" mass="66967">MPTPTNPSEIAREAFRLLASRRLPPSPENYRALYHEIAGTPAGAAAPFPERELKALLSALPKEKPAQERLLKRFEQAFKGKTWDELKRGLGEFFAQLGKEQDLPWSELFGDFLRQWESKQAGLTVARKREAVERVLAGAAGNSELLFTRLQGLVRSWSLNAPMAEEIPLVEDDKAVTATAAPSAKPSTADLAAAAKAQQTSAQAAELSAELSEIFAYTLEVLVPSQLHDEPELVADAKALAHKIRTATSRAAMDGLQASIKRFAFRLEILAEDRVELRAGLLNLLQLLIENVGELVVEDRWLAGQIEIVRDIVAGPLSIRSIGDAENRLKEVIFKQGQLKHSLNEARESLKQMLAGFVDHLAEFADSTSDYHDKIEICADRISNAEDISELEDVLAEVIRETQIIQLNAQRSRDELRNAKQSVEDAEKRIGELQAELDKASTLVRHDQLTGVLNRRGLEEAFEKETARAQRRQSTLCVALLDIDNFKKLNDSLGHDAGDAALIHLTTVIRETMRPQDTVARFGGEEFIILLPDTPLEDAQTALVRLQRELTRRIFLHNNNRQLITFSAGLTDLRAGDTQASVSKRADEAMFAAKQAGKNRVLLG</sequence>
<dbReference type="Proteomes" id="UP000022141">
    <property type="component" value="Unassembled WGS sequence"/>
</dbReference>
<dbReference type="PANTHER" id="PTHR45138">
    <property type="entry name" value="REGULATORY COMPONENTS OF SENSORY TRANSDUCTION SYSTEM"/>
    <property type="match status" value="1"/>
</dbReference>
<proteinExistence type="predicted"/>
<comment type="catalytic activity">
    <reaction evidence="2">
        <text>2 GTP = 3',3'-c-di-GMP + 2 diphosphate</text>
        <dbReference type="Rhea" id="RHEA:24898"/>
        <dbReference type="ChEBI" id="CHEBI:33019"/>
        <dbReference type="ChEBI" id="CHEBI:37565"/>
        <dbReference type="ChEBI" id="CHEBI:58805"/>
        <dbReference type="EC" id="2.7.7.65"/>
    </reaction>
</comment>
<dbReference type="SMART" id="SM00267">
    <property type="entry name" value="GGDEF"/>
    <property type="match status" value="1"/>
</dbReference>
<reference evidence="5" key="1">
    <citation type="submission" date="2014-02" db="EMBL/GenBank/DDBJ databases">
        <title>Expanding our view of genomic diversity in Candidatus Accumulibacter clades.</title>
        <authorList>
            <person name="Skennerton C.T."/>
            <person name="Barr J.J."/>
            <person name="Slater F.R."/>
            <person name="Bond P.L."/>
            <person name="Tyson G.W."/>
        </authorList>
    </citation>
    <scope>NUCLEOTIDE SEQUENCE [LARGE SCALE GENOMIC DNA]</scope>
</reference>
<evidence type="ECO:0000256" key="1">
    <source>
        <dbReference type="ARBA" id="ARBA00012528"/>
    </source>
</evidence>
<gene>
    <name evidence="5" type="primary">adrA</name>
    <name evidence="5" type="ORF">AW11_00048</name>
</gene>
<dbReference type="InterPro" id="IPR029787">
    <property type="entry name" value="Nucleotide_cyclase"/>
</dbReference>
<evidence type="ECO:0000313" key="6">
    <source>
        <dbReference type="Proteomes" id="UP000022141"/>
    </source>
</evidence>
<keyword evidence="5" id="KW-0808">Transferase</keyword>
<dbReference type="AlphaFoldDB" id="A0A011P8E4"/>
<keyword evidence="5" id="KW-0548">Nucleotidyltransferase</keyword>
<evidence type="ECO:0000259" key="4">
    <source>
        <dbReference type="PROSITE" id="PS50887"/>
    </source>
</evidence>
<dbReference type="InterPro" id="IPR050469">
    <property type="entry name" value="Diguanylate_Cyclase"/>
</dbReference>
<dbReference type="Gene3D" id="1.10.287.950">
    <property type="entry name" value="Methyl-accepting chemotaxis protein"/>
    <property type="match status" value="1"/>
</dbReference>
<organism evidence="5 6">
    <name type="scientific">Accumulibacter regalis</name>
    <dbReference type="NCBI Taxonomy" id="522306"/>
    <lineage>
        <taxon>Bacteria</taxon>
        <taxon>Pseudomonadati</taxon>
        <taxon>Pseudomonadota</taxon>
        <taxon>Betaproteobacteria</taxon>
        <taxon>Candidatus Accumulibacter</taxon>
    </lineage>
</organism>
<dbReference type="PANTHER" id="PTHR45138:SF9">
    <property type="entry name" value="DIGUANYLATE CYCLASE DGCM-RELATED"/>
    <property type="match status" value="1"/>
</dbReference>
<dbReference type="FunFam" id="3.30.70.270:FF:000001">
    <property type="entry name" value="Diguanylate cyclase domain protein"/>
    <property type="match status" value="1"/>
</dbReference>
<dbReference type="eggNOG" id="COG3706">
    <property type="taxonomic scope" value="Bacteria"/>
</dbReference>
<dbReference type="NCBIfam" id="TIGR00254">
    <property type="entry name" value="GGDEF"/>
    <property type="match status" value="1"/>
</dbReference>
<name>A0A011P8E4_ACCRE</name>
<accession>A0A011P8E4</accession>
<keyword evidence="3" id="KW-0175">Coiled coil</keyword>
<evidence type="ECO:0000256" key="2">
    <source>
        <dbReference type="ARBA" id="ARBA00034247"/>
    </source>
</evidence>
<dbReference type="SUPFAM" id="SSF55073">
    <property type="entry name" value="Nucleotide cyclase"/>
    <property type="match status" value="1"/>
</dbReference>
<dbReference type="EMBL" id="JEMY01000001">
    <property type="protein sequence ID" value="EXI91238.1"/>
    <property type="molecule type" value="Genomic_DNA"/>
</dbReference>
<dbReference type="GO" id="GO:0052621">
    <property type="term" value="F:diguanylate cyclase activity"/>
    <property type="evidence" value="ECO:0007669"/>
    <property type="project" value="UniProtKB-EC"/>
</dbReference>
<dbReference type="Gene3D" id="3.30.70.270">
    <property type="match status" value="1"/>
</dbReference>
<dbReference type="InterPro" id="IPR000160">
    <property type="entry name" value="GGDEF_dom"/>
</dbReference>
<dbReference type="InterPro" id="IPR043128">
    <property type="entry name" value="Rev_trsase/Diguanyl_cyclase"/>
</dbReference>
<comment type="caution">
    <text evidence="5">The sequence shown here is derived from an EMBL/GenBank/DDBJ whole genome shotgun (WGS) entry which is preliminary data.</text>
</comment>
<feature type="domain" description="GGDEF" evidence="4">
    <location>
        <begin position="474"/>
        <end position="604"/>
    </location>
</feature>
<dbReference type="PROSITE" id="PS50887">
    <property type="entry name" value="GGDEF"/>
    <property type="match status" value="1"/>
</dbReference>
<evidence type="ECO:0000256" key="3">
    <source>
        <dbReference type="SAM" id="Coils"/>
    </source>
</evidence>
<dbReference type="EC" id="2.7.7.65" evidence="1"/>
<evidence type="ECO:0000313" key="5">
    <source>
        <dbReference type="EMBL" id="EXI91238.1"/>
    </source>
</evidence>
<dbReference type="STRING" id="1454004.AW11_00048"/>
<dbReference type="PATRIC" id="fig|1454004.3.peg.48"/>
<dbReference type="Pfam" id="PF00990">
    <property type="entry name" value="GGDEF"/>
    <property type="match status" value="1"/>
</dbReference>
<protein>
    <recommendedName>
        <fullName evidence="1">diguanylate cyclase</fullName>
        <ecNumber evidence="1">2.7.7.65</ecNumber>
    </recommendedName>
</protein>